<dbReference type="InterPro" id="IPR017853">
    <property type="entry name" value="GH"/>
</dbReference>
<dbReference type="Pfam" id="PF00332">
    <property type="entry name" value="Glyco_hydro_17"/>
    <property type="match status" value="1"/>
</dbReference>
<gene>
    <name evidence="9" type="ORF">Fot_00863</name>
</gene>
<reference evidence="10" key="1">
    <citation type="submission" date="2024-07" db="EMBL/GenBank/DDBJ databases">
        <title>Two chromosome-level genome assemblies of Korean endemic species Abeliophyllum distichum and Forsythia ovata (Oleaceae).</title>
        <authorList>
            <person name="Jang H."/>
        </authorList>
    </citation>
    <scope>NUCLEOTIDE SEQUENCE [LARGE SCALE GENOMIC DNA]</scope>
</reference>
<feature type="chain" id="PRO_5044854078" evidence="7">
    <location>
        <begin position="26"/>
        <end position="486"/>
    </location>
</feature>
<keyword evidence="2 7" id="KW-0732">Signal</keyword>
<comment type="similarity">
    <text evidence="1 6">Belongs to the glycosyl hydrolase 17 family.</text>
</comment>
<protein>
    <submittedName>
        <fullName evidence="9">Glucan endo-1</fullName>
    </submittedName>
</protein>
<evidence type="ECO:0000256" key="3">
    <source>
        <dbReference type="ARBA" id="ARBA00022801"/>
    </source>
</evidence>
<feature type="signal peptide" evidence="7">
    <location>
        <begin position="1"/>
        <end position="25"/>
    </location>
</feature>
<comment type="caution">
    <text evidence="9">The sequence shown here is derived from an EMBL/GenBank/DDBJ whole genome shotgun (WGS) entry which is preliminary data.</text>
</comment>
<evidence type="ECO:0000256" key="1">
    <source>
        <dbReference type="ARBA" id="ARBA00008773"/>
    </source>
</evidence>
<dbReference type="Proteomes" id="UP001604277">
    <property type="component" value="Unassembled WGS sequence"/>
</dbReference>
<evidence type="ECO:0000256" key="4">
    <source>
        <dbReference type="ARBA" id="ARBA00023157"/>
    </source>
</evidence>
<accession>A0ABD1X2D2</accession>
<dbReference type="EMBL" id="JBFOLJ010000001">
    <property type="protein sequence ID" value="KAL2556124.1"/>
    <property type="molecule type" value="Genomic_DNA"/>
</dbReference>
<keyword evidence="4" id="KW-1015">Disulfide bond</keyword>
<name>A0ABD1X2D2_9LAMI</name>
<dbReference type="SMART" id="SM00768">
    <property type="entry name" value="X8"/>
    <property type="match status" value="1"/>
</dbReference>
<evidence type="ECO:0000313" key="10">
    <source>
        <dbReference type="Proteomes" id="UP001604277"/>
    </source>
</evidence>
<dbReference type="Gene3D" id="1.20.58.1040">
    <property type="match status" value="1"/>
</dbReference>
<dbReference type="InterPro" id="IPR012946">
    <property type="entry name" value="X8"/>
</dbReference>
<dbReference type="InterPro" id="IPR000490">
    <property type="entry name" value="Glyco_hydro_17"/>
</dbReference>
<organism evidence="9 10">
    <name type="scientific">Forsythia ovata</name>
    <dbReference type="NCBI Taxonomy" id="205694"/>
    <lineage>
        <taxon>Eukaryota</taxon>
        <taxon>Viridiplantae</taxon>
        <taxon>Streptophyta</taxon>
        <taxon>Embryophyta</taxon>
        <taxon>Tracheophyta</taxon>
        <taxon>Spermatophyta</taxon>
        <taxon>Magnoliopsida</taxon>
        <taxon>eudicotyledons</taxon>
        <taxon>Gunneridae</taxon>
        <taxon>Pentapetalae</taxon>
        <taxon>asterids</taxon>
        <taxon>lamiids</taxon>
        <taxon>Lamiales</taxon>
        <taxon>Oleaceae</taxon>
        <taxon>Forsythieae</taxon>
        <taxon>Forsythia</taxon>
    </lineage>
</organism>
<evidence type="ECO:0000256" key="6">
    <source>
        <dbReference type="RuleBase" id="RU004335"/>
    </source>
</evidence>
<dbReference type="Gene3D" id="3.20.20.80">
    <property type="entry name" value="Glycosidases"/>
    <property type="match status" value="1"/>
</dbReference>
<sequence>MMNPNPFLALMIITLFLFSGNVVEGIIGINWGRMTSQRLIPSTVVDLFLQNRITNVKVSSSSVNVMQAFSGSGIGLTISIPNEDLHEYISTKIAQEWVQKYVTRFLEENVDIKYVHIGTEPLSPTFWNVTYDNAVDVLRFVQIALNEAGYGNKIKATLTHFTDILKPNHSKPSQAEFRDDIKKKMIEQLEILKENNSPAVIDMIPVHFVNVNNVDLEFAFVDGNSTYFVVDDNGLKYTNVFDFMYDSVLWAMKKAGAPDLKLVVAGIGWPTDGYPNANIANAERFWKGLLPKVASNKGTPLRPGAPIDLNIQNLCDENKFRTKYGAFQRHWGIYRHDGKPKYKIDISGQGRDIYPTTARGVTYMPKRWCIFNGDISNKPKVKQAIETACEVGDCTSLMPGGSCSGLDFNEQVSYAFNRFFQAIAQKYDDDACQFEGLGKIVTDNPSTGTCTFPVEILAAEVADRGSSITAINAETKLHSLGQYKSS</sequence>
<dbReference type="PANTHER" id="PTHR32227">
    <property type="entry name" value="GLUCAN ENDO-1,3-BETA-GLUCOSIDASE BG1-RELATED-RELATED"/>
    <property type="match status" value="1"/>
</dbReference>
<evidence type="ECO:0000256" key="7">
    <source>
        <dbReference type="SAM" id="SignalP"/>
    </source>
</evidence>
<keyword evidence="10" id="KW-1185">Reference proteome</keyword>
<dbReference type="SUPFAM" id="SSF51445">
    <property type="entry name" value="(Trans)glycosidases"/>
    <property type="match status" value="1"/>
</dbReference>
<keyword evidence="3" id="KW-0378">Hydrolase</keyword>
<dbReference type="GO" id="GO:0016798">
    <property type="term" value="F:hydrolase activity, acting on glycosyl bonds"/>
    <property type="evidence" value="ECO:0007669"/>
    <property type="project" value="UniProtKB-KW"/>
</dbReference>
<proteinExistence type="inferred from homology"/>
<keyword evidence="5" id="KW-0326">Glycosidase</keyword>
<evidence type="ECO:0000259" key="8">
    <source>
        <dbReference type="SMART" id="SM00768"/>
    </source>
</evidence>
<dbReference type="AlphaFoldDB" id="A0ABD1X2D2"/>
<evidence type="ECO:0000256" key="5">
    <source>
        <dbReference type="ARBA" id="ARBA00023295"/>
    </source>
</evidence>
<feature type="domain" description="X8" evidence="8">
    <location>
        <begin position="367"/>
        <end position="452"/>
    </location>
</feature>
<dbReference type="InterPro" id="IPR044965">
    <property type="entry name" value="Glyco_hydro_17_plant"/>
</dbReference>
<evidence type="ECO:0000313" key="9">
    <source>
        <dbReference type="EMBL" id="KAL2556124.1"/>
    </source>
</evidence>
<dbReference type="Pfam" id="PF07983">
    <property type="entry name" value="X8"/>
    <property type="match status" value="1"/>
</dbReference>
<evidence type="ECO:0000256" key="2">
    <source>
        <dbReference type="ARBA" id="ARBA00022729"/>
    </source>
</evidence>